<feature type="domain" description="DUF4842" evidence="2">
    <location>
        <begin position="479"/>
        <end position="682"/>
    </location>
</feature>
<organism evidence="3 4">
    <name type="scientific">Mucilaginibacter gynuensis</name>
    <dbReference type="NCBI Taxonomy" id="1302236"/>
    <lineage>
        <taxon>Bacteria</taxon>
        <taxon>Pseudomonadati</taxon>
        <taxon>Bacteroidota</taxon>
        <taxon>Sphingobacteriia</taxon>
        <taxon>Sphingobacteriales</taxon>
        <taxon>Sphingobacteriaceae</taxon>
        <taxon>Mucilaginibacter</taxon>
    </lineage>
</organism>
<dbReference type="NCBIfam" id="TIGR04456">
    <property type="entry name" value="LruC_dom"/>
    <property type="match status" value="1"/>
</dbReference>
<feature type="domain" description="DUF4114" evidence="1">
    <location>
        <begin position="309"/>
        <end position="391"/>
    </location>
</feature>
<evidence type="ECO:0000313" key="3">
    <source>
        <dbReference type="EMBL" id="GAA4309989.1"/>
    </source>
</evidence>
<evidence type="ECO:0000259" key="2">
    <source>
        <dbReference type="Pfam" id="PF16130"/>
    </source>
</evidence>
<protein>
    <submittedName>
        <fullName evidence="3">LruC domain-containing protein</fullName>
    </submittedName>
</protein>
<dbReference type="InterPro" id="IPR025193">
    <property type="entry name" value="DUF4114"/>
</dbReference>
<evidence type="ECO:0000313" key="4">
    <source>
        <dbReference type="Proteomes" id="UP001500582"/>
    </source>
</evidence>
<accession>A0ABP8FSG2</accession>
<gene>
    <name evidence="3" type="ORF">GCM10023149_04540</name>
</gene>
<dbReference type="Pfam" id="PF13448">
    <property type="entry name" value="DUF4114"/>
    <property type="match status" value="1"/>
</dbReference>
<dbReference type="EMBL" id="BAABFT010000001">
    <property type="protein sequence ID" value="GAA4309989.1"/>
    <property type="molecule type" value="Genomic_DNA"/>
</dbReference>
<evidence type="ECO:0000259" key="1">
    <source>
        <dbReference type="Pfam" id="PF13448"/>
    </source>
</evidence>
<dbReference type="Pfam" id="PF16130">
    <property type="entry name" value="DUF4842"/>
    <property type="match status" value="1"/>
</dbReference>
<proteinExistence type="predicted"/>
<sequence length="698" mass="76069">MKKIIHGLFLVGLTALVACKKNITDPGNSTPEISSNKIAPERFNFATSREVSFNLTLKATNGAPLKGIIVSVYNPSNTAANAAIFKGVTDVEGKLSAKISVASSVNKIIIDPAYVGLLRYAHANINSNSVTALLGGPTVFGGDIVPDAVANGTTSGRSVLNMASTGTIFTYPSPYSSTADAVLNTTSNPLYYGVPKYLEPTPDEIDPSLLTFVNASVPEGKTVPENHPKYLSNSAPSTLRITTKSDIWITFVSDGAANYNSLAFYTYETGKAPKSELDIKNATLIFPNASSLGGGGGLRPGDRVKIGTFDAGTSIGFILLSNSWTGSGINTEVTKYYSETSLNPETDDNKKRHSVVLYDGIHNLTMVGFEDVSRQTGDNDFNDLVFYARSNPASGIATTGMPEIDRGNDYDGDGVPDSIDEYPYNPEWAYTMDYPSANTWCTLAFEDNWPEKGDYDMNDLVLNYRYHYTMSSKNRASMIDCIYSIVAVGASFKNGFGIQFNVPAENVGEVAGFKNNSKYYQVTGTGVESGQSKAVVIPFDNTDDIITNPDKSYFINTKTDKYKTPNNYSRRISTYFYVAPDYALVAPDKINPFLFSNGRRDHEVHLPGFPPTDKANLKLFGAADDSSVPAVGKYYVSKENWPWAINFSSQFTYPVEGVKISDAYTHFLNWAGTGGLSYSDWYSNSIPGYRNNINLYLK</sequence>
<dbReference type="PROSITE" id="PS51257">
    <property type="entry name" value="PROKAR_LIPOPROTEIN"/>
    <property type="match status" value="1"/>
</dbReference>
<dbReference type="RefSeq" id="WP_345209363.1">
    <property type="nucleotide sequence ID" value="NZ_BAABFT010000001.1"/>
</dbReference>
<name>A0ABP8FSG2_9SPHI</name>
<reference evidence="4" key="1">
    <citation type="journal article" date="2019" name="Int. J. Syst. Evol. Microbiol.">
        <title>The Global Catalogue of Microorganisms (GCM) 10K type strain sequencing project: providing services to taxonomists for standard genome sequencing and annotation.</title>
        <authorList>
            <consortium name="The Broad Institute Genomics Platform"/>
            <consortium name="The Broad Institute Genome Sequencing Center for Infectious Disease"/>
            <person name="Wu L."/>
            <person name="Ma J."/>
        </authorList>
    </citation>
    <scope>NUCLEOTIDE SEQUENCE [LARGE SCALE GENOMIC DNA]</scope>
    <source>
        <strain evidence="4">JCM 17705</strain>
    </source>
</reference>
<dbReference type="InterPro" id="IPR032295">
    <property type="entry name" value="DUF4842"/>
</dbReference>
<comment type="caution">
    <text evidence="3">The sequence shown here is derived from an EMBL/GenBank/DDBJ whole genome shotgun (WGS) entry which is preliminary data.</text>
</comment>
<dbReference type="Proteomes" id="UP001500582">
    <property type="component" value="Unassembled WGS sequence"/>
</dbReference>
<keyword evidence="4" id="KW-1185">Reference proteome</keyword>
<dbReference type="InterPro" id="IPR031025">
    <property type="entry name" value="LruC_dom"/>
</dbReference>